<evidence type="ECO:0000256" key="5">
    <source>
        <dbReference type="SAM" id="MobiDB-lite"/>
    </source>
</evidence>
<name>A0AAW1PY33_9CHLO</name>
<proteinExistence type="predicted"/>
<feature type="transmembrane region" description="Helical" evidence="6">
    <location>
        <begin position="226"/>
        <end position="245"/>
    </location>
</feature>
<dbReference type="Pfam" id="PF03151">
    <property type="entry name" value="TPT"/>
    <property type="match status" value="1"/>
</dbReference>
<feature type="region of interest" description="Disordered" evidence="5">
    <location>
        <begin position="545"/>
        <end position="597"/>
    </location>
</feature>
<feature type="transmembrane region" description="Helical" evidence="6">
    <location>
        <begin position="252"/>
        <end position="272"/>
    </location>
</feature>
<reference evidence="8 9" key="1">
    <citation type="journal article" date="2024" name="Nat. Commun.">
        <title>Phylogenomics reveals the evolutionary origins of lichenization in chlorophyte algae.</title>
        <authorList>
            <person name="Puginier C."/>
            <person name="Libourel C."/>
            <person name="Otte J."/>
            <person name="Skaloud P."/>
            <person name="Haon M."/>
            <person name="Grisel S."/>
            <person name="Petersen M."/>
            <person name="Berrin J.G."/>
            <person name="Delaux P.M."/>
            <person name="Dal Grande F."/>
            <person name="Keller J."/>
        </authorList>
    </citation>
    <scope>NUCLEOTIDE SEQUENCE [LARGE SCALE GENOMIC DNA]</scope>
    <source>
        <strain evidence="8 9">SAG 2036</strain>
    </source>
</reference>
<evidence type="ECO:0000313" key="9">
    <source>
        <dbReference type="Proteomes" id="UP001465755"/>
    </source>
</evidence>
<evidence type="ECO:0000259" key="7">
    <source>
        <dbReference type="Pfam" id="PF03151"/>
    </source>
</evidence>
<evidence type="ECO:0000256" key="6">
    <source>
        <dbReference type="SAM" id="Phobius"/>
    </source>
</evidence>
<feature type="transmembrane region" description="Helical" evidence="6">
    <location>
        <begin position="135"/>
        <end position="153"/>
    </location>
</feature>
<feature type="transmembrane region" description="Helical" evidence="6">
    <location>
        <begin position="7"/>
        <end position="27"/>
    </location>
</feature>
<dbReference type="SUPFAM" id="SSF103481">
    <property type="entry name" value="Multidrug resistance efflux transporter EmrE"/>
    <property type="match status" value="1"/>
</dbReference>
<dbReference type="Proteomes" id="UP001465755">
    <property type="component" value="Unassembled WGS sequence"/>
</dbReference>
<evidence type="ECO:0000256" key="1">
    <source>
        <dbReference type="ARBA" id="ARBA00004141"/>
    </source>
</evidence>
<feature type="transmembrane region" description="Helical" evidence="6">
    <location>
        <begin position="78"/>
        <end position="100"/>
    </location>
</feature>
<evidence type="ECO:0000256" key="2">
    <source>
        <dbReference type="ARBA" id="ARBA00022692"/>
    </source>
</evidence>
<comment type="subcellular location">
    <subcellularLocation>
        <location evidence="1">Membrane</location>
        <topology evidence="1">Multi-pass membrane protein</topology>
    </subcellularLocation>
</comment>
<comment type="caution">
    <text evidence="8">The sequence shown here is derived from an EMBL/GenBank/DDBJ whole genome shotgun (WGS) entry which is preliminary data.</text>
</comment>
<evidence type="ECO:0000256" key="3">
    <source>
        <dbReference type="ARBA" id="ARBA00022989"/>
    </source>
</evidence>
<dbReference type="PANTHER" id="PTHR11132">
    <property type="entry name" value="SOLUTE CARRIER FAMILY 35"/>
    <property type="match status" value="1"/>
</dbReference>
<feature type="transmembrane region" description="Helical" evidence="6">
    <location>
        <begin position="106"/>
        <end position="123"/>
    </location>
</feature>
<feature type="compositionally biased region" description="Polar residues" evidence="5">
    <location>
        <begin position="343"/>
        <end position="361"/>
    </location>
</feature>
<feature type="transmembrane region" description="Helical" evidence="6">
    <location>
        <begin position="33"/>
        <end position="57"/>
    </location>
</feature>
<protein>
    <recommendedName>
        <fullName evidence="7">Sugar phosphate transporter domain-containing protein</fullName>
    </recommendedName>
</protein>
<dbReference type="InterPro" id="IPR050186">
    <property type="entry name" value="TPT_transporter"/>
</dbReference>
<feature type="domain" description="Sugar phosphate transporter" evidence="7">
    <location>
        <begin position="12"/>
        <end position="299"/>
    </location>
</feature>
<organism evidence="8 9">
    <name type="scientific">Symbiochloris irregularis</name>
    <dbReference type="NCBI Taxonomy" id="706552"/>
    <lineage>
        <taxon>Eukaryota</taxon>
        <taxon>Viridiplantae</taxon>
        <taxon>Chlorophyta</taxon>
        <taxon>core chlorophytes</taxon>
        <taxon>Trebouxiophyceae</taxon>
        <taxon>Trebouxiales</taxon>
        <taxon>Trebouxiaceae</taxon>
        <taxon>Symbiochloris</taxon>
    </lineage>
</organism>
<feature type="region of interest" description="Disordered" evidence="5">
    <location>
        <begin position="343"/>
        <end position="362"/>
    </location>
</feature>
<gene>
    <name evidence="8" type="ORF">WJX73_000046</name>
</gene>
<dbReference type="InterPro" id="IPR037185">
    <property type="entry name" value="EmrE-like"/>
</dbReference>
<feature type="transmembrane region" description="Helical" evidence="6">
    <location>
        <begin position="284"/>
        <end position="301"/>
    </location>
</feature>
<evidence type="ECO:0000256" key="4">
    <source>
        <dbReference type="ARBA" id="ARBA00023136"/>
    </source>
</evidence>
<keyword evidence="4 6" id="KW-0472">Membrane</keyword>
<sequence>MASAVDLAGHLCLIAVYLCLNSSLNMINRYVLGIYGFSFPMLLTICHMTFGFVALFVPVMLARRPEVHKQTWKRQWKGLLCVGSFMAMNIGLNNVSLVSLPLSLNQVLRASLPVVTALVAIIVESKVPSRHEAISLLFLTGGVCLTIFEGNAMGNLSGLALAIAGVMCAAAMMSTAGKVLSEKLDVAQLTFYTAPVSCAVLLPFFISREWERFRLYAADNGPATLLIIMLSSMVALAYNLVHNFLLQRTSSVTVTVLGEVKIVGLLVLSAMFLPGERGQFTPKMTLGIITAVAGFCMYSNARMMGSKTKDQALKDSYKEEDVGLTHAASSVIKVTPLPENNFVTKSSDQLSSPRSQHNSCKACSEGLHLHRHSADSLLRQQRTQPRSQSGGGVLAQALHKLAEQGQQPYPHAVAGGMVTSRAGRDVGGVGAGSSAAMGGDSSLGMVTAHTLRSRTASPCRLGRQISLEEELGQDVTGLMQRLPQQGLYSHGSGLSRPPLGAASCGYATAAQCEVTSPLKGGHLDPFAALSAAECANTHSSSEQLGYMVSGSSAGSPHGKGSGSLKGPDTPPASQHELLGLTRSNSGGEMGVLTWTRS</sequence>
<evidence type="ECO:0000313" key="8">
    <source>
        <dbReference type="EMBL" id="KAK9814848.1"/>
    </source>
</evidence>
<feature type="compositionally biased region" description="Polar residues" evidence="5">
    <location>
        <begin position="545"/>
        <end position="554"/>
    </location>
</feature>
<keyword evidence="2 6" id="KW-0812">Transmembrane</keyword>
<accession>A0AAW1PY33</accession>
<keyword evidence="3 6" id="KW-1133">Transmembrane helix</keyword>
<feature type="transmembrane region" description="Helical" evidence="6">
    <location>
        <begin position="159"/>
        <end position="177"/>
    </location>
</feature>
<dbReference type="AlphaFoldDB" id="A0AAW1PY33"/>
<dbReference type="GO" id="GO:0016020">
    <property type="term" value="C:membrane"/>
    <property type="evidence" value="ECO:0007669"/>
    <property type="project" value="UniProtKB-SubCell"/>
</dbReference>
<dbReference type="EMBL" id="JALJOQ010000001">
    <property type="protein sequence ID" value="KAK9814848.1"/>
    <property type="molecule type" value="Genomic_DNA"/>
</dbReference>
<dbReference type="InterPro" id="IPR004853">
    <property type="entry name" value="Sugar_P_trans_dom"/>
</dbReference>
<keyword evidence="9" id="KW-1185">Reference proteome</keyword>
<feature type="transmembrane region" description="Helical" evidence="6">
    <location>
        <begin position="189"/>
        <end position="206"/>
    </location>
</feature>